<dbReference type="SUPFAM" id="SSF51430">
    <property type="entry name" value="NAD(P)-linked oxidoreductase"/>
    <property type="match status" value="1"/>
</dbReference>
<keyword evidence="3" id="KW-1185">Reference proteome</keyword>
<dbReference type="InterPro" id="IPR036812">
    <property type="entry name" value="NAD(P)_OxRdtase_dom_sf"/>
</dbReference>
<reference evidence="2 3" key="1">
    <citation type="submission" date="2019-08" db="EMBL/GenBank/DDBJ databases">
        <authorList>
            <person name="Dong K."/>
        </authorList>
    </citation>
    <scope>NUCLEOTIDE SEQUENCE [LARGE SCALE GENOMIC DNA]</scope>
    <source>
        <strain evidence="2 3">M4-8</strain>
    </source>
</reference>
<protein>
    <submittedName>
        <fullName evidence="2">Aldo/keto reductase</fullName>
    </submittedName>
</protein>
<dbReference type="EMBL" id="VRSW01000002">
    <property type="protein sequence ID" value="TXK04641.1"/>
    <property type="molecule type" value="Genomic_DNA"/>
</dbReference>
<evidence type="ECO:0000313" key="2">
    <source>
        <dbReference type="EMBL" id="TXK04641.1"/>
    </source>
</evidence>
<dbReference type="Pfam" id="PF00248">
    <property type="entry name" value="Aldo_ket_red"/>
    <property type="match status" value="1"/>
</dbReference>
<dbReference type="Gene3D" id="3.20.20.100">
    <property type="entry name" value="NADP-dependent oxidoreductase domain"/>
    <property type="match status" value="1"/>
</dbReference>
<dbReference type="PANTHER" id="PTHR43364:SF6">
    <property type="entry name" value="OXIDOREDUCTASE-RELATED"/>
    <property type="match status" value="1"/>
</dbReference>
<accession>A0A5C8HPA8</accession>
<dbReference type="PANTHER" id="PTHR43364">
    <property type="entry name" value="NADH-SPECIFIC METHYLGLYOXAL REDUCTASE-RELATED"/>
    <property type="match status" value="1"/>
</dbReference>
<dbReference type="InterPro" id="IPR023210">
    <property type="entry name" value="NADP_OxRdtase_dom"/>
</dbReference>
<dbReference type="RefSeq" id="WP_147825775.1">
    <property type="nucleotide sequence ID" value="NZ_BAAARG010000002.1"/>
</dbReference>
<dbReference type="GO" id="GO:0005829">
    <property type="term" value="C:cytosol"/>
    <property type="evidence" value="ECO:0007669"/>
    <property type="project" value="TreeGrafter"/>
</dbReference>
<feature type="domain" description="NADP-dependent oxidoreductase" evidence="1">
    <location>
        <begin position="49"/>
        <end position="321"/>
    </location>
</feature>
<dbReference type="InterPro" id="IPR050523">
    <property type="entry name" value="AKR_Detox_Biosynth"/>
</dbReference>
<proteinExistence type="predicted"/>
<evidence type="ECO:0000259" key="1">
    <source>
        <dbReference type="Pfam" id="PF00248"/>
    </source>
</evidence>
<dbReference type="Proteomes" id="UP000321196">
    <property type="component" value="Unassembled WGS sequence"/>
</dbReference>
<gene>
    <name evidence="2" type="ORF">FVP60_08195</name>
</gene>
<comment type="caution">
    <text evidence="2">The sequence shown here is derived from an EMBL/GenBank/DDBJ whole genome shotgun (WGS) entry which is preliminary data.</text>
</comment>
<name>A0A5C8HPA8_9MICO</name>
<organism evidence="2 3">
    <name type="scientific">Microbacterium mitrae</name>
    <dbReference type="NCBI Taxonomy" id="664640"/>
    <lineage>
        <taxon>Bacteria</taxon>
        <taxon>Bacillati</taxon>
        <taxon>Actinomycetota</taxon>
        <taxon>Actinomycetes</taxon>
        <taxon>Micrococcales</taxon>
        <taxon>Microbacteriaceae</taxon>
        <taxon>Microbacterium</taxon>
    </lineage>
</organism>
<sequence>MTSGEAIAHPSVVVAPETHPSAPIPVQGRPIGSHVRVALGETGFSIFPVILGGGEFGWKVDQQHSYGILDRFFDLGGNMVHTADSFAAGRSELIIGKWMASRAVRDDIVLATRVGGHPDNPGLGSTNLVRAVEASLQRLGTTHIDVLYLDGTDTRALTEDTLATAEWLVETGKVRAIGAHGFSAERLVQSRILASAGYPRITVIDVPYNMVRRDEFDSNLRLVAGAQGLAVTPSHPLEHGFLSGAHRSRARLQRGVRGDQLRTNLNRRGTRLLRALDAIAAELGVPDAAIAIAWLRAQRLITAPIVNVYAEAHVDELMQGVGVSLGRANLAELTRALS</sequence>
<evidence type="ECO:0000313" key="3">
    <source>
        <dbReference type="Proteomes" id="UP000321196"/>
    </source>
</evidence>
<dbReference type="AlphaFoldDB" id="A0A5C8HPA8"/>
<dbReference type="OrthoDB" id="9768793at2"/>